<protein>
    <recommendedName>
        <fullName evidence="2">ACT domain-containing protein</fullName>
    </recommendedName>
</protein>
<keyword evidence="1" id="KW-0472">Membrane</keyword>
<evidence type="ECO:0000313" key="3">
    <source>
        <dbReference type="EMBL" id="GAA4624190.1"/>
    </source>
</evidence>
<dbReference type="PROSITE" id="PS51671">
    <property type="entry name" value="ACT"/>
    <property type="match status" value="1"/>
</dbReference>
<keyword evidence="1" id="KW-0812">Transmembrane</keyword>
<reference evidence="4" key="1">
    <citation type="journal article" date="2019" name="Int. J. Syst. Evol. Microbiol.">
        <title>The Global Catalogue of Microorganisms (GCM) 10K type strain sequencing project: providing services to taxonomists for standard genome sequencing and annotation.</title>
        <authorList>
            <consortium name="The Broad Institute Genomics Platform"/>
            <consortium name="The Broad Institute Genome Sequencing Center for Infectious Disease"/>
            <person name="Wu L."/>
            <person name="Ma J."/>
        </authorList>
    </citation>
    <scope>NUCLEOTIDE SEQUENCE [LARGE SCALE GENOMIC DNA]</scope>
    <source>
        <strain evidence="4">JCM 17939</strain>
    </source>
</reference>
<dbReference type="EMBL" id="BAABHK010000003">
    <property type="protein sequence ID" value="GAA4624190.1"/>
    <property type="molecule type" value="Genomic_DNA"/>
</dbReference>
<feature type="transmembrane region" description="Helical" evidence="1">
    <location>
        <begin position="59"/>
        <end position="79"/>
    </location>
</feature>
<keyword evidence="1" id="KW-1133">Transmembrane helix</keyword>
<name>A0ABP8U570_9ACTN</name>
<gene>
    <name evidence="3" type="ORF">GCM10023196_023370</name>
</gene>
<evidence type="ECO:0000256" key="1">
    <source>
        <dbReference type="SAM" id="Phobius"/>
    </source>
</evidence>
<dbReference type="InterPro" id="IPR002912">
    <property type="entry name" value="ACT_dom"/>
</dbReference>
<feature type="transmembrane region" description="Helical" evidence="1">
    <location>
        <begin position="35"/>
        <end position="53"/>
    </location>
</feature>
<dbReference type="Proteomes" id="UP001501442">
    <property type="component" value="Unassembled WGS sequence"/>
</dbReference>
<sequence>MVGMGLKLRKGRSIDRVGVPHGHGRRAWRREAVEFAALFVAAGIAHLFSTALGHRESGALMLIALGGVLCAIVSAHIWLTHRHDHHRPHSSEPRPAPETVVPAARLWRVRARVRETPGQLAALAAATAAIGGNIMSLSTQSDTDGTVDELHVQVPEPVRAETLVDALTAAGGRSVRARPATMRELVDPVTRALLLASWAGEDPDRLPVALAALLDARLAPDTGAHDGRETLSLTAPSGDRIRLHRPGLPFTATETARALALLGQATRTAEPRTA</sequence>
<keyword evidence="4" id="KW-1185">Reference proteome</keyword>
<evidence type="ECO:0000259" key="2">
    <source>
        <dbReference type="PROSITE" id="PS51671"/>
    </source>
</evidence>
<feature type="domain" description="ACT" evidence="2">
    <location>
        <begin position="108"/>
        <end position="182"/>
    </location>
</feature>
<proteinExistence type="predicted"/>
<accession>A0ABP8U570</accession>
<evidence type="ECO:0000313" key="4">
    <source>
        <dbReference type="Proteomes" id="UP001501442"/>
    </source>
</evidence>
<dbReference type="SUPFAM" id="SSF55021">
    <property type="entry name" value="ACT-like"/>
    <property type="match status" value="1"/>
</dbReference>
<dbReference type="InterPro" id="IPR045865">
    <property type="entry name" value="ACT-like_dom_sf"/>
</dbReference>
<organism evidence="3 4">
    <name type="scientific">Actinoallomurus vinaceus</name>
    <dbReference type="NCBI Taxonomy" id="1080074"/>
    <lineage>
        <taxon>Bacteria</taxon>
        <taxon>Bacillati</taxon>
        <taxon>Actinomycetota</taxon>
        <taxon>Actinomycetes</taxon>
        <taxon>Streptosporangiales</taxon>
        <taxon>Thermomonosporaceae</taxon>
        <taxon>Actinoallomurus</taxon>
    </lineage>
</organism>
<comment type="caution">
    <text evidence="3">The sequence shown here is derived from an EMBL/GenBank/DDBJ whole genome shotgun (WGS) entry which is preliminary data.</text>
</comment>